<dbReference type="Proteomes" id="UP000288388">
    <property type="component" value="Unassembled WGS sequence"/>
</dbReference>
<dbReference type="RefSeq" id="WP_102871797.1">
    <property type="nucleotide sequence ID" value="NZ_JARPWK010000061.1"/>
</dbReference>
<proteinExistence type="predicted"/>
<comment type="caution">
    <text evidence="2">The sequence shown here is derived from an EMBL/GenBank/DDBJ whole genome shotgun (WGS) entry which is preliminary data.</text>
</comment>
<name>A0A2N8PYL5_ENTAV</name>
<gene>
    <name evidence="2" type="ORF">EK398_17165</name>
</gene>
<organism evidence="2 3">
    <name type="scientific">Enterococcus avium</name>
    <name type="common">Streptococcus avium</name>
    <dbReference type="NCBI Taxonomy" id="33945"/>
    <lineage>
        <taxon>Bacteria</taxon>
        <taxon>Bacillati</taxon>
        <taxon>Bacillota</taxon>
        <taxon>Bacilli</taxon>
        <taxon>Lactobacillales</taxon>
        <taxon>Enterococcaceae</taxon>
        <taxon>Enterococcus</taxon>
    </lineage>
</organism>
<evidence type="ECO:0000313" key="2">
    <source>
        <dbReference type="EMBL" id="RVU96421.1"/>
    </source>
</evidence>
<feature type="transmembrane region" description="Helical" evidence="1">
    <location>
        <begin position="6"/>
        <end position="27"/>
    </location>
</feature>
<reference evidence="2 3" key="1">
    <citation type="submission" date="2018-12" db="EMBL/GenBank/DDBJ databases">
        <title>A novel vanA-carrying plasmid in a clinical isolate of Enterococcus avium.</title>
        <authorList>
            <person name="Bernasconi O.J."/>
            <person name="Luzzaro F."/>
            <person name="Endimiani A."/>
        </authorList>
    </citation>
    <scope>NUCLEOTIDE SEQUENCE [LARGE SCALE GENOMIC DNA]</scope>
    <source>
        <strain evidence="2 3">LC0559/18</strain>
    </source>
</reference>
<evidence type="ECO:0000313" key="3">
    <source>
        <dbReference type="Proteomes" id="UP000288388"/>
    </source>
</evidence>
<dbReference type="AlphaFoldDB" id="A0A2N8PYL5"/>
<dbReference type="EMBL" id="RYZS01000001">
    <property type="protein sequence ID" value="RVU96421.1"/>
    <property type="molecule type" value="Genomic_DNA"/>
</dbReference>
<sequence>MKLDLSFTITAIIALCALITPLLTTYLNNSHQRKLRELEFHQQEQTQDFLYVREKMDSYLETVGQFIGSGTTINQAAFEEAHFSLLPIIPIEMIPIFEQFYKTLIVEHNLQKTRDDLHKVIIPFLKSIKMGPAPKTENN</sequence>
<protein>
    <submittedName>
        <fullName evidence="2">Uncharacterized protein</fullName>
    </submittedName>
</protein>
<keyword evidence="1" id="KW-0472">Membrane</keyword>
<keyword evidence="1" id="KW-1133">Transmembrane helix</keyword>
<keyword evidence="1" id="KW-0812">Transmembrane</keyword>
<evidence type="ECO:0000256" key="1">
    <source>
        <dbReference type="SAM" id="Phobius"/>
    </source>
</evidence>
<accession>A0A2N8PYL5</accession>